<evidence type="ECO:0000259" key="2">
    <source>
        <dbReference type="PROSITE" id="PS50994"/>
    </source>
</evidence>
<dbReference type="InterPro" id="IPR001584">
    <property type="entry name" value="Integrase_cat-core"/>
</dbReference>
<dbReference type="Gene3D" id="3.30.420.10">
    <property type="entry name" value="Ribonuclease H-like superfamily/Ribonuclease H"/>
    <property type="match status" value="1"/>
</dbReference>
<evidence type="ECO:0000313" key="3">
    <source>
        <dbReference type="Ensembl" id="ENSCCRP00000180146.1"/>
    </source>
</evidence>
<accession>A0A9J8DKK8</accession>
<keyword evidence="4" id="KW-1185">Reference proteome</keyword>
<evidence type="ECO:0000256" key="1">
    <source>
        <dbReference type="ARBA" id="ARBA00039658"/>
    </source>
</evidence>
<dbReference type="PANTHER" id="PTHR37984:SF5">
    <property type="entry name" value="PROTEIN NYNRIN-LIKE"/>
    <property type="match status" value="1"/>
</dbReference>
<dbReference type="InterPro" id="IPR050951">
    <property type="entry name" value="Retrovirus_Pol_polyprotein"/>
</dbReference>
<reference evidence="3" key="1">
    <citation type="submission" date="2025-08" db="UniProtKB">
        <authorList>
            <consortium name="Ensembl"/>
        </authorList>
    </citation>
    <scope>IDENTIFICATION</scope>
</reference>
<dbReference type="Ensembl" id="ENSCCRT00000170915.1">
    <property type="protein sequence ID" value="ENSCCRP00000180146.1"/>
    <property type="gene ID" value="ENSCCRG00000080847.1"/>
</dbReference>
<dbReference type="SUPFAM" id="SSF53098">
    <property type="entry name" value="Ribonuclease H-like"/>
    <property type="match status" value="1"/>
</dbReference>
<proteinExistence type="predicted"/>
<dbReference type="Pfam" id="PF00665">
    <property type="entry name" value="rve"/>
    <property type="match status" value="1"/>
</dbReference>
<evidence type="ECO:0000313" key="4">
    <source>
        <dbReference type="Proteomes" id="UP001108240"/>
    </source>
</evidence>
<name>A0A9J8DKK8_CYPCA</name>
<dbReference type="PROSITE" id="PS50994">
    <property type="entry name" value="INTEGRASE"/>
    <property type="match status" value="1"/>
</dbReference>
<reference evidence="3" key="2">
    <citation type="submission" date="2025-09" db="UniProtKB">
        <authorList>
            <consortium name="Ensembl"/>
        </authorList>
    </citation>
    <scope>IDENTIFICATION</scope>
</reference>
<dbReference type="GeneTree" id="ENSGT01000000214408"/>
<dbReference type="InterPro" id="IPR041588">
    <property type="entry name" value="Integrase_H2C2"/>
</dbReference>
<sequence>MSPINALSHSLSDIRAMQNADPDIKTALNWVAHAQRPSRRKLQGASQCLRKLWTVFNHLSIIDGLLCHSVCCPLTKRVWERARQFCYWPSMYRDIKEWCEQCKACQTRRSPVPAQRAPMGGSLSVRPFERVAMDILELPATSKGNRYVLVVEDYFTKFVNLYPLPNQSAQTVAHCLFEDYVLLHGIPETLHSDQGRQFEAEVVQTLCCFLNIKKTRTTPYHPQSDGMVERFNRTLIDQLAKTLLTYGGEWDEYVKHVAFAYNTTTHSSTRFTPFFLTHGREARVPADVLLRSRALDSQLSVSHAEFVSSLLTKLNSAFSSARMHSEAAHDRQKLYHDVGLRHRPYDVGAMVWLHNPVESRMKLAPHWTGPYKIVQVMDSCGELGLTYRIVNPFDAGKRAQVVHYNRVRPYTLPVSSLSQIRTPSDVQDSQSESIPLGSEVSGEAKSVLCLTRSVRLRSLSQVLVRLGEFVDLLVI</sequence>
<dbReference type="Proteomes" id="UP001108240">
    <property type="component" value="Unplaced"/>
</dbReference>
<feature type="domain" description="Integrase catalytic" evidence="2">
    <location>
        <begin position="123"/>
        <end position="281"/>
    </location>
</feature>
<dbReference type="Gene3D" id="1.10.340.70">
    <property type="match status" value="1"/>
</dbReference>
<dbReference type="InterPro" id="IPR036397">
    <property type="entry name" value="RNaseH_sf"/>
</dbReference>
<dbReference type="InterPro" id="IPR012337">
    <property type="entry name" value="RNaseH-like_sf"/>
</dbReference>
<dbReference type="GO" id="GO:0003676">
    <property type="term" value="F:nucleic acid binding"/>
    <property type="evidence" value="ECO:0007669"/>
    <property type="project" value="InterPro"/>
</dbReference>
<protein>
    <recommendedName>
        <fullName evidence="1">Gypsy retrotransposon integrase-like protein 1</fullName>
    </recommendedName>
</protein>
<dbReference type="FunFam" id="3.30.420.10:FF:000032">
    <property type="entry name" value="Retrovirus-related Pol polyprotein from transposon 297-like Protein"/>
    <property type="match status" value="1"/>
</dbReference>
<dbReference type="GO" id="GO:0015074">
    <property type="term" value="P:DNA integration"/>
    <property type="evidence" value="ECO:0007669"/>
    <property type="project" value="InterPro"/>
</dbReference>
<organism evidence="3 4">
    <name type="scientific">Cyprinus carpio carpio</name>
    <dbReference type="NCBI Taxonomy" id="630221"/>
    <lineage>
        <taxon>Eukaryota</taxon>
        <taxon>Metazoa</taxon>
        <taxon>Chordata</taxon>
        <taxon>Craniata</taxon>
        <taxon>Vertebrata</taxon>
        <taxon>Euteleostomi</taxon>
        <taxon>Actinopterygii</taxon>
        <taxon>Neopterygii</taxon>
        <taxon>Teleostei</taxon>
        <taxon>Ostariophysi</taxon>
        <taxon>Cypriniformes</taxon>
        <taxon>Cyprinidae</taxon>
        <taxon>Cyprininae</taxon>
        <taxon>Cyprinus</taxon>
    </lineage>
</organism>
<dbReference type="AlphaFoldDB" id="A0A9J8DKK8"/>
<dbReference type="PANTHER" id="PTHR37984">
    <property type="entry name" value="PROTEIN CBG26694"/>
    <property type="match status" value="1"/>
</dbReference>
<dbReference type="Pfam" id="PF17921">
    <property type="entry name" value="Integrase_H2C2"/>
    <property type="match status" value="1"/>
</dbReference>